<evidence type="ECO:0000313" key="7">
    <source>
        <dbReference type="EMBL" id="AEH92820.1"/>
    </source>
</evidence>
<dbReference type="Gene3D" id="1.50.10.10">
    <property type="match status" value="1"/>
</dbReference>
<dbReference type="PANTHER" id="PTHR37469:SF2">
    <property type="entry name" value="CELLOBIONIC ACID PHOSPHORYLASE"/>
    <property type="match status" value="1"/>
</dbReference>
<gene>
    <name evidence="7" type="ordered locus">LMM7_1815</name>
</gene>
<feature type="domain" description="Glycoside phosphorylase super sandwich" evidence="4">
    <location>
        <begin position="290"/>
        <end position="530"/>
    </location>
</feature>
<feature type="domain" description="Glycoside phosphorylase C-terminal" evidence="5">
    <location>
        <begin position="997"/>
        <end position="1066"/>
    </location>
</feature>
<dbReference type="PATRIC" id="fig|1030009.3.peg.1804"/>
<dbReference type="InterPro" id="IPR052047">
    <property type="entry name" value="GH94_Enzymes"/>
</dbReference>
<dbReference type="Proteomes" id="UP000000486">
    <property type="component" value="Chromosome"/>
</dbReference>
<dbReference type="InterPro" id="IPR033432">
    <property type="entry name" value="GH94_catalytic"/>
</dbReference>
<dbReference type="GO" id="GO:0016757">
    <property type="term" value="F:glycosyltransferase activity"/>
    <property type="evidence" value="ECO:0007669"/>
    <property type="project" value="UniProtKB-KW"/>
</dbReference>
<dbReference type="GO" id="GO:0005975">
    <property type="term" value="P:carbohydrate metabolic process"/>
    <property type="evidence" value="ECO:0007669"/>
    <property type="project" value="InterPro"/>
</dbReference>
<dbReference type="InterPro" id="IPR048771">
    <property type="entry name" value="SOGP_2nd"/>
</dbReference>
<dbReference type="EMBL" id="CP002816">
    <property type="protein sequence ID" value="AEH92820.1"/>
    <property type="molecule type" value="Genomic_DNA"/>
</dbReference>
<evidence type="ECO:0000256" key="1">
    <source>
        <dbReference type="ARBA" id="ARBA00022676"/>
    </source>
</evidence>
<evidence type="ECO:0000259" key="4">
    <source>
        <dbReference type="Pfam" id="PF21250"/>
    </source>
</evidence>
<dbReference type="RefSeq" id="WP_012581171.1">
    <property type="nucleotide sequence ID" value="NC_017537.1"/>
</dbReference>
<organism evidence="7 8">
    <name type="scientific">Listeria monocytogenes serotype 4a (strain M7)</name>
    <dbReference type="NCBI Taxonomy" id="1030009"/>
    <lineage>
        <taxon>Bacteria</taxon>
        <taxon>Bacillati</taxon>
        <taxon>Bacillota</taxon>
        <taxon>Bacilli</taxon>
        <taxon>Bacillales</taxon>
        <taxon>Listeriaceae</taxon>
        <taxon>Listeria</taxon>
    </lineage>
</organism>
<dbReference type="Pfam" id="PF21958">
    <property type="entry name" value="SOGP_N"/>
    <property type="match status" value="1"/>
</dbReference>
<feature type="domain" description="Glycosyl hydrolase 94 catalytic" evidence="3">
    <location>
        <begin position="661"/>
        <end position="934"/>
    </location>
</feature>
<dbReference type="KEGG" id="lmq:LMM7_1815"/>
<dbReference type="InterPro" id="IPR048773">
    <property type="entry name" value="SOGP_C"/>
</dbReference>
<dbReference type="InterPro" id="IPR053831">
    <property type="entry name" value="SOGP_N"/>
</dbReference>
<dbReference type="Pfam" id="PF21250">
    <property type="entry name" value="SOGP_2nd"/>
    <property type="match status" value="1"/>
</dbReference>
<name>A0A0E0UXX1_LISMM</name>
<evidence type="ECO:0000259" key="3">
    <source>
        <dbReference type="Pfam" id="PF17167"/>
    </source>
</evidence>
<proteinExistence type="predicted"/>
<dbReference type="Pfam" id="PF21270">
    <property type="entry name" value="SOGP_4th"/>
    <property type="match status" value="1"/>
</dbReference>
<keyword evidence="2" id="KW-0808">Transferase</keyword>
<evidence type="ECO:0000313" key="8">
    <source>
        <dbReference type="Proteomes" id="UP000000486"/>
    </source>
</evidence>
<dbReference type="AlphaFoldDB" id="A0A0E0UXX1"/>
<dbReference type="PANTHER" id="PTHR37469">
    <property type="entry name" value="CELLOBIONIC ACID PHOSPHORYLASE-RELATED"/>
    <property type="match status" value="1"/>
</dbReference>
<dbReference type="SUPFAM" id="SSF48208">
    <property type="entry name" value="Six-hairpin glycosidases"/>
    <property type="match status" value="1"/>
</dbReference>
<accession>A0A0E0UXX1</accession>
<feature type="domain" description="SOGP N-terminal" evidence="6">
    <location>
        <begin position="16"/>
        <end position="231"/>
    </location>
</feature>
<keyword evidence="1" id="KW-0328">Glycosyltransferase</keyword>
<dbReference type="HOGENOM" id="CLU_009079_0_0_9"/>
<evidence type="ECO:0000256" key="2">
    <source>
        <dbReference type="ARBA" id="ARBA00022679"/>
    </source>
</evidence>
<dbReference type="InterPro" id="IPR008928">
    <property type="entry name" value="6-hairpin_glycosidase_sf"/>
</dbReference>
<evidence type="ECO:0000259" key="6">
    <source>
        <dbReference type="Pfam" id="PF21958"/>
    </source>
</evidence>
<evidence type="ECO:0000259" key="5">
    <source>
        <dbReference type="Pfam" id="PF21270"/>
    </source>
</evidence>
<dbReference type="Pfam" id="PF17167">
    <property type="entry name" value="Glyco_hydro_94"/>
    <property type="match status" value="1"/>
</dbReference>
<sequence length="1086" mass="122879">MTKLKEIKKKDLSAAFYPGGELAWLKLNDIMLNQVIQNPLENRLSQIYVRAHVNDKVEIYPLLTGDAEVGFNQNGVEYQGTVGAFRYNVQMKFHSRGWFYQVTVDGAGTFDLVYLQDLGLAEQAAVRTNEAYMSQYIDYHVTEGKTGYTIQARQNQPQNDRFPAVQIGALTKIVGYATDGFDIYGTDYKVTNELAALTKKSLPNRVYQYEFAQISLQTELFTNHAETSFYGYATEHQPKASGAPAENIAEIKTNIKEEAYQPSTKVTRAKNIGKPITGESISEKWLQAKFPDRIQEEKQDDTLLSFFTPNYAHVVTREKEAALERPHGSILLDKVDVLNPEATLSATTYMYGSFLSQLVAGNTNMNKWNSHARNPLNILQTSGLRIYIEQDTELRPLGVPSVWETSTNYSTWYYQWNDDLITVQTTLTAESKEAFVRVQSEKGRSYKLVLTNQVTMGTNEYDSTIKKEMTDGVVTYFPAEDSPIVETYPALQFRVDGTFNEMTDERYFAKEYAGTAGLDVFVFEPTANATFHVQAKLTDSFAKQNADLEAATKEIRASYDELTAQFHLNHQSTTAEKLNLTVYWYAHQMLVHYASPHGLEQYSGAAWGTRDVSQGPFEFFLATGNKAVLRQLVLTIFSHQYQDTGDWPQWFMFDKYTSIQQEESHGDVIVWPLKIIGDYLEMSGDTEILEEEIPFVDREAKTFTKEKDTLLAHIELAVQTIEARFMKGTALSNYGDGDWDDTLQPANAQLKKNMVSSWTVALTYQTFKRLAVFLPTGDKYSALAKRVQADFAKYMTTETDVIPGFLYLEEGKAPVWMIHPEDKDTNIKYRLIPLTRSVIAELVDKKQASRNFDIIDEHLLHPDGVRLMSEPAHYAGGVSTHFKRAEQAANFGREVGLQYVHAHIRYIEALAKIGNQEAWHMLDVINPINIKEVVPNAALRQSNTYFSSSDAAFLDRYQAQNEFSRVKEGTIPVKGGWRIYSSGPGIYLHQLISSVLGIRQTENAILFDPVLPEELDGLECHIELDNYPLDITFESADEAGVFVNGEAQPVENEANAYRTGALLLPKKNLTTKCSQITIKFSKNNRL</sequence>
<reference evidence="7 8" key="1">
    <citation type="journal article" date="2011" name="J. Bacteriol.">
        <title>Genome sequence of the nonpathogenic Listeria monocytogenes serovar 4a strain M7.</title>
        <authorList>
            <person name="Chen J."/>
            <person name="Xia Y."/>
            <person name="Cheng C."/>
            <person name="Fang C."/>
            <person name="Shan Y."/>
            <person name="Jin G."/>
            <person name="Fang W."/>
        </authorList>
    </citation>
    <scope>NUCLEOTIDE SEQUENCE [LARGE SCALE GENOMIC DNA]</scope>
    <source>
        <strain evidence="7 8">M7</strain>
    </source>
</reference>
<protein>
    <submittedName>
        <fullName evidence="7">Putative cellobiose/dextrin phosphorylase</fullName>
    </submittedName>
</protein>
<dbReference type="InterPro" id="IPR012341">
    <property type="entry name" value="6hp_glycosidase-like_sf"/>
</dbReference>